<dbReference type="Proteomes" id="UP000829925">
    <property type="component" value="Chromosome"/>
</dbReference>
<evidence type="ECO:0000313" key="4">
    <source>
        <dbReference type="Proteomes" id="UP000829925"/>
    </source>
</evidence>
<organism evidence="3 4">
    <name type="scientific">Hymenobacter aerilatus</name>
    <dbReference type="NCBI Taxonomy" id="2932251"/>
    <lineage>
        <taxon>Bacteria</taxon>
        <taxon>Pseudomonadati</taxon>
        <taxon>Bacteroidota</taxon>
        <taxon>Cytophagia</taxon>
        <taxon>Cytophagales</taxon>
        <taxon>Hymenobacteraceae</taxon>
        <taxon>Hymenobacter</taxon>
    </lineage>
</organism>
<dbReference type="GO" id="GO:0004175">
    <property type="term" value="F:endopeptidase activity"/>
    <property type="evidence" value="ECO:0007669"/>
    <property type="project" value="UniProtKB-ARBA"/>
</dbReference>
<feature type="transmembrane region" description="Helical" evidence="1">
    <location>
        <begin position="61"/>
        <end position="85"/>
    </location>
</feature>
<feature type="transmembrane region" description="Helical" evidence="1">
    <location>
        <begin position="105"/>
        <end position="127"/>
    </location>
</feature>
<reference evidence="3 4" key="1">
    <citation type="submission" date="2022-04" db="EMBL/GenBank/DDBJ databases">
        <title>Hymenobacter sp. isolated from the air.</title>
        <authorList>
            <person name="Won M."/>
            <person name="Lee C.-M."/>
            <person name="Woen H.-Y."/>
            <person name="Kwon S.-W."/>
        </authorList>
    </citation>
    <scope>NUCLEOTIDE SEQUENCE [LARGE SCALE GENOMIC DNA]</scope>
    <source>
        <strain evidence="4">5413 J-13</strain>
    </source>
</reference>
<dbReference type="KEGG" id="haei:MUN82_17685"/>
<dbReference type="EMBL" id="CP095053">
    <property type="protein sequence ID" value="UOR04767.1"/>
    <property type="molecule type" value="Genomic_DNA"/>
</dbReference>
<dbReference type="GO" id="GO:0080120">
    <property type="term" value="P:CAAX-box protein maturation"/>
    <property type="evidence" value="ECO:0007669"/>
    <property type="project" value="UniProtKB-ARBA"/>
</dbReference>
<feature type="transmembrane region" description="Helical" evidence="1">
    <location>
        <begin position="12"/>
        <end position="41"/>
    </location>
</feature>
<accession>A0A8T9SSP4</accession>
<keyword evidence="3" id="KW-0645">Protease</keyword>
<gene>
    <name evidence="3" type="ORF">MUN82_17685</name>
</gene>
<name>A0A8T9SSP4_9BACT</name>
<dbReference type="PANTHER" id="PTHR36435:SF1">
    <property type="entry name" value="CAAX AMINO TERMINAL PROTEASE FAMILY PROTEIN"/>
    <property type="match status" value="1"/>
</dbReference>
<dbReference type="InterPro" id="IPR003675">
    <property type="entry name" value="Rce1/LyrA-like_dom"/>
</dbReference>
<keyword evidence="4" id="KW-1185">Reference proteome</keyword>
<feature type="transmembrane region" description="Helical" evidence="1">
    <location>
        <begin position="167"/>
        <end position="190"/>
    </location>
</feature>
<evidence type="ECO:0000256" key="1">
    <source>
        <dbReference type="SAM" id="Phobius"/>
    </source>
</evidence>
<proteinExistence type="predicted"/>
<feature type="domain" description="CAAX prenyl protease 2/Lysostaphin resistance protein A-like" evidence="2">
    <location>
        <begin position="166"/>
        <end position="254"/>
    </location>
</feature>
<dbReference type="InterPro" id="IPR052710">
    <property type="entry name" value="CAAX_protease"/>
</dbReference>
<evidence type="ECO:0000313" key="3">
    <source>
        <dbReference type="EMBL" id="UOR04767.1"/>
    </source>
</evidence>
<keyword evidence="1" id="KW-0472">Membrane</keyword>
<protein>
    <submittedName>
        <fullName evidence="3">CPBP family intramembrane metalloprotease</fullName>
    </submittedName>
</protein>
<evidence type="ECO:0000259" key="2">
    <source>
        <dbReference type="Pfam" id="PF02517"/>
    </source>
</evidence>
<dbReference type="PANTHER" id="PTHR36435">
    <property type="entry name" value="SLR1288 PROTEIN"/>
    <property type="match status" value="1"/>
</dbReference>
<keyword evidence="3" id="KW-0378">Hydrolase</keyword>
<keyword evidence="1" id="KW-1133">Transmembrane helix</keyword>
<dbReference type="AlphaFoldDB" id="A0A8T9SSP4"/>
<keyword evidence="1" id="KW-0812">Transmembrane</keyword>
<dbReference type="RefSeq" id="WP_245092599.1">
    <property type="nucleotide sequence ID" value="NZ_CP095053.1"/>
</dbReference>
<keyword evidence="3" id="KW-0482">Metalloprotease</keyword>
<dbReference type="Pfam" id="PF02517">
    <property type="entry name" value="Rce1-like"/>
    <property type="match status" value="1"/>
</dbReference>
<sequence>MKGFVSNRLHPLVTLILLLVSLLAAFCVAGFFISMLGNLFFGVGLQEIGNVTQHPTQHPQGWALSMLSQGVLLFVGFAGGALALVKFTGYRAADYFAPRRPVPGLWLLMAALLIIASLPLMTTLIAWNAQLHLPDALRGVEEWAREKEDQAQALTKALTDFNSPLRFWVGVLVIAVVPAISEELVFRGVVQRNLVQGFTSRHVGVWVAAFIFSAIHVQFFGFVPRFVLGLLLGYLYEWSGNILVPMAAHFTQNFTQLLLLYWQQRQWVSPELDPDANEAMPWPWVLSSLLVTAGLLYWLHEHLTDDTETGPTQLRTLGGKGVAASLPEAPLPPAAARTLGRDGVDVGRYRD</sequence>
<feature type="transmembrane region" description="Helical" evidence="1">
    <location>
        <begin position="202"/>
        <end position="222"/>
    </location>
</feature>
<dbReference type="GO" id="GO:0008237">
    <property type="term" value="F:metallopeptidase activity"/>
    <property type="evidence" value="ECO:0007669"/>
    <property type="project" value="UniProtKB-KW"/>
</dbReference>